<evidence type="ECO:0000313" key="1">
    <source>
        <dbReference type="EMBL" id="CDS06779.1"/>
    </source>
</evidence>
<dbReference type="EMBL" id="LK023321">
    <property type="protein sequence ID" value="CDS06779.1"/>
    <property type="molecule type" value="Genomic_DNA"/>
</dbReference>
<protein>
    <submittedName>
        <fullName evidence="1">Uncharacterized protein</fullName>
    </submittedName>
</protein>
<name>A0A077WHY4_9FUNG</name>
<organism evidence="1">
    <name type="scientific">Lichtheimia ramosa</name>
    <dbReference type="NCBI Taxonomy" id="688394"/>
    <lineage>
        <taxon>Eukaryota</taxon>
        <taxon>Fungi</taxon>
        <taxon>Fungi incertae sedis</taxon>
        <taxon>Mucoromycota</taxon>
        <taxon>Mucoromycotina</taxon>
        <taxon>Mucoromycetes</taxon>
        <taxon>Mucorales</taxon>
        <taxon>Lichtheimiaceae</taxon>
        <taxon>Lichtheimia</taxon>
    </lineage>
</organism>
<proteinExistence type="predicted"/>
<accession>A0A077WHY4</accession>
<gene>
    <name evidence="1" type="ORF">LRAMOSA09304</name>
</gene>
<sequence>MQQMTIKLGTVSKAVLQQTSGKAGKVVSHDKLHFSVCSIHGEWSGEDLAGLVEDAKWIMQQPLPSSIHDDFMCEEEAFLNTDDRRQVLGICPNSKTSTIHTLIGMH</sequence>
<dbReference type="AlphaFoldDB" id="A0A077WHY4"/>
<reference evidence="1" key="1">
    <citation type="journal article" date="2014" name="Genome Announc.">
        <title>De novo whole-genome sequence and genome annotation of Lichtheimia ramosa.</title>
        <authorList>
            <person name="Linde J."/>
            <person name="Schwartze V."/>
            <person name="Binder U."/>
            <person name="Lass-Florl C."/>
            <person name="Voigt K."/>
            <person name="Horn F."/>
        </authorList>
    </citation>
    <scope>NUCLEOTIDE SEQUENCE</scope>
    <source>
        <strain evidence="1">JMRC FSU:6197</strain>
    </source>
</reference>